<protein>
    <submittedName>
        <fullName evidence="1">Uncharacterized protein</fullName>
    </submittedName>
</protein>
<name>A0A392SQ22_9FABA</name>
<comment type="caution">
    <text evidence="1">The sequence shown here is derived from an EMBL/GenBank/DDBJ whole genome shotgun (WGS) entry which is preliminary data.</text>
</comment>
<proteinExistence type="predicted"/>
<accession>A0A392SQ22</accession>
<dbReference type="Proteomes" id="UP000265520">
    <property type="component" value="Unassembled WGS sequence"/>
</dbReference>
<organism evidence="1 2">
    <name type="scientific">Trifolium medium</name>
    <dbReference type="NCBI Taxonomy" id="97028"/>
    <lineage>
        <taxon>Eukaryota</taxon>
        <taxon>Viridiplantae</taxon>
        <taxon>Streptophyta</taxon>
        <taxon>Embryophyta</taxon>
        <taxon>Tracheophyta</taxon>
        <taxon>Spermatophyta</taxon>
        <taxon>Magnoliopsida</taxon>
        <taxon>eudicotyledons</taxon>
        <taxon>Gunneridae</taxon>
        <taxon>Pentapetalae</taxon>
        <taxon>rosids</taxon>
        <taxon>fabids</taxon>
        <taxon>Fabales</taxon>
        <taxon>Fabaceae</taxon>
        <taxon>Papilionoideae</taxon>
        <taxon>50 kb inversion clade</taxon>
        <taxon>NPAAA clade</taxon>
        <taxon>Hologalegina</taxon>
        <taxon>IRL clade</taxon>
        <taxon>Trifolieae</taxon>
        <taxon>Trifolium</taxon>
    </lineage>
</organism>
<evidence type="ECO:0000313" key="1">
    <source>
        <dbReference type="EMBL" id="MCI50304.1"/>
    </source>
</evidence>
<dbReference type="AlphaFoldDB" id="A0A392SQ22"/>
<keyword evidence="2" id="KW-1185">Reference proteome</keyword>
<dbReference type="EMBL" id="LXQA010414413">
    <property type="protein sequence ID" value="MCI50304.1"/>
    <property type="molecule type" value="Genomic_DNA"/>
</dbReference>
<feature type="non-terminal residue" evidence="1">
    <location>
        <position position="1"/>
    </location>
</feature>
<evidence type="ECO:0000313" key="2">
    <source>
        <dbReference type="Proteomes" id="UP000265520"/>
    </source>
</evidence>
<sequence length="71" mass="7548">LREAPTDDNGGEETEDSAKERLIGFAATGTGSSSRHFPLPVGNTGDSLFFFKAALKTMPPRIRGLLMRGPG</sequence>
<reference evidence="1 2" key="1">
    <citation type="journal article" date="2018" name="Front. Plant Sci.">
        <title>Red Clover (Trifolium pratense) and Zigzag Clover (T. medium) - A Picture of Genomic Similarities and Differences.</title>
        <authorList>
            <person name="Dluhosova J."/>
            <person name="Istvanek J."/>
            <person name="Nedelnik J."/>
            <person name="Repkova J."/>
        </authorList>
    </citation>
    <scope>NUCLEOTIDE SEQUENCE [LARGE SCALE GENOMIC DNA]</scope>
    <source>
        <strain evidence="2">cv. 10/8</strain>
        <tissue evidence="1">Leaf</tissue>
    </source>
</reference>